<dbReference type="OMA" id="INAREGH"/>
<dbReference type="InterPro" id="IPR002293">
    <property type="entry name" value="AA/rel_permease1"/>
</dbReference>
<dbReference type="GO" id="GO:0015175">
    <property type="term" value="F:neutral L-amino acid transmembrane transporter activity"/>
    <property type="evidence" value="ECO:0007669"/>
    <property type="project" value="Ensembl"/>
</dbReference>
<evidence type="ECO:0000256" key="5">
    <source>
        <dbReference type="SAM" id="MobiDB-lite"/>
    </source>
</evidence>
<dbReference type="AlphaFoldDB" id="A0A8I5NP15"/>
<accession>A0A8I5NP15</accession>
<keyword evidence="4 6" id="KW-0472">Membrane</keyword>
<evidence type="ECO:0000313" key="7">
    <source>
        <dbReference type="Ensembl" id="ENSPANP00000055197.1"/>
    </source>
</evidence>
<keyword evidence="3 6" id="KW-1133">Transmembrane helix</keyword>
<dbReference type="GeneTree" id="ENSGT00940000156469"/>
<dbReference type="Gene3D" id="1.20.1740.10">
    <property type="entry name" value="Amino acid/polyamine transporter I"/>
    <property type="match status" value="2"/>
</dbReference>
<feature type="compositionally biased region" description="Pro residues" evidence="5">
    <location>
        <begin position="15"/>
        <end position="27"/>
    </location>
</feature>
<evidence type="ECO:0000256" key="1">
    <source>
        <dbReference type="ARBA" id="ARBA00004141"/>
    </source>
</evidence>
<feature type="transmembrane region" description="Helical" evidence="6">
    <location>
        <begin position="557"/>
        <end position="575"/>
    </location>
</feature>
<reference evidence="7 8" key="1">
    <citation type="submission" date="2012-03" db="EMBL/GenBank/DDBJ databases">
        <title>Whole Genome Assembly of Papio anubis.</title>
        <authorList>
            <person name="Liu Y.L."/>
            <person name="Abraham K.A."/>
            <person name="Akbar H.A."/>
            <person name="Ali S.A."/>
            <person name="Anosike U.A."/>
            <person name="Aqrawi P.A."/>
            <person name="Arias F.A."/>
            <person name="Attaway T.A."/>
            <person name="Awwad R.A."/>
            <person name="Babu C.B."/>
            <person name="Bandaranaike D.B."/>
            <person name="Battles P.B."/>
            <person name="Bell A.B."/>
            <person name="Beltran B.B."/>
            <person name="Berhane-Mersha D.B."/>
            <person name="Bess C.B."/>
            <person name="Bickham C.B."/>
            <person name="Bolden T.B."/>
            <person name="Carter K.C."/>
            <person name="Chau D.C."/>
            <person name="Chavez A.C."/>
            <person name="Clerc-Blankenburg K.C."/>
            <person name="Coyle M.C."/>
            <person name="Dao M.D."/>
            <person name="Davila M.L.D."/>
            <person name="Davy-Carroll L.D."/>
            <person name="Denson S.D."/>
            <person name="Dinh H.D."/>
            <person name="Fernandez S.F."/>
            <person name="Fernando P.F."/>
            <person name="Forbes L.F."/>
            <person name="Francis C.F."/>
            <person name="Francisco L.F."/>
            <person name="Fu Q.F."/>
            <person name="Garcia-Iii R.G."/>
            <person name="Garrett T.G."/>
            <person name="Gross S.G."/>
            <person name="Gubbala S.G."/>
            <person name="Hirani K.H."/>
            <person name="Hogues M.H."/>
            <person name="Hollins B.H."/>
            <person name="Jackson L.J."/>
            <person name="Javaid M.J."/>
            <person name="Jhangiani S.J."/>
            <person name="Johnson A.J."/>
            <person name="Johnson B.J."/>
            <person name="Jones J.J."/>
            <person name="Joshi V.J."/>
            <person name="Kalu J.K."/>
            <person name="Khan N.K."/>
            <person name="Korchina V.K."/>
            <person name="Kovar C.K."/>
            <person name="Lago L.L."/>
            <person name="Lara F.L."/>
            <person name="Le T.-K.L."/>
            <person name="Lee S.L."/>
            <person name="Legall-Iii F.L."/>
            <person name="Lemon S.L."/>
            <person name="Liu J.L."/>
            <person name="Liu Y.-S.L."/>
            <person name="Liyanage D.L."/>
            <person name="Lopez J.L."/>
            <person name="Lorensuhewa L.L."/>
            <person name="Mata R.M."/>
            <person name="Mathew T.M."/>
            <person name="Mercado C.M."/>
            <person name="Mercado I.M."/>
            <person name="Morales K.M."/>
            <person name="Morgan M.M."/>
            <person name="Munidasa M.M."/>
            <person name="Ngo D.N."/>
            <person name="Nguyen L.N."/>
            <person name="Nguyen T.N."/>
            <person name="Nguyen N.N."/>
            <person name="Obregon M.O."/>
            <person name="Okwuonu G.O."/>
            <person name="Ongeri F.O."/>
            <person name="Onwere C.O."/>
            <person name="Osifeso I.O."/>
            <person name="Parra A.P."/>
            <person name="Patil S.P."/>
            <person name="Perez A.P."/>
            <person name="Perez Y.P."/>
            <person name="Pham C.P."/>
            <person name="Pu L.-L.P."/>
            <person name="Puazo M.P."/>
            <person name="Quiroz J.Q."/>
            <person name="Rouhana J.R."/>
            <person name="Ruiz M.R."/>
            <person name="Ruiz S.-J.R."/>
            <person name="Saada N.S."/>
            <person name="Santibanez J.S."/>
            <person name="Scheel M.S."/>
            <person name="Schneider B.S."/>
            <person name="Simmons D.S."/>
            <person name="Sisson I.S."/>
            <person name="Tang L.-Y.T."/>
            <person name="Thornton R.T."/>
            <person name="Tisius J.T."/>
            <person name="Toledanes G.T."/>
            <person name="Trejos Z.T."/>
            <person name="Usmani K.U."/>
            <person name="Varghese R.V."/>
            <person name="Vattathil S.V."/>
            <person name="Vee V.V."/>
            <person name="Walker D.W."/>
            <person name="Weissenberger G.W."/>
            <person name="White C.W."/>
            <person name="Williams A.W."/>
            <person name="Woodworth J.W."/>
            <person name="Wright R.W."/>
            <person name="Zhu Y.Z."/>
            <person name="Han Y.H."/>
            <person name="Newsham I.N."/>
            <person name="Nazareth L.N."/>
            <person name="Worley K.W."/>
            <person name="Muzny D.M."/>
            <person name="Rogers J.R."/>
            <person name="Gibbs R.G."/>
        </authorList>
    </citation>
    <scope>NUCLEOTIDE SEQUENCE [LARGE SCALE GENOMIC DNA]</scope>
</reference>
<reference evidence="7" key="2">
    <citation type="submission" date="2025-08" db="UniProtKB">
        <authorList>
            <consortium name="Ensembl"/>
        </authorList>
    </citation>
    <scope>IDENTIFICATION</scope>
</reference>
<reference evidence="7" key="3">
    <citation type="submission" date="2025-09" db="UniProtKB">
        <authorList>
            <consortium name="Ensembl"/>
        </authorList>
    </citation>
    <scope>IDENTIFICATION</scope>
</reference>
<proteinExistence type="predicted"/>
<dbReference type="GO" id="GO:1903444">
    <property type="term" value="P:negative regulation of brown fat cell differentiation"/>
    <property type="evidence" value="ECO:0007669"/>
    <property type="project" value="Ensembl"/>
</dbReference>
<gene>
    <name evidence="7" type="primary">SLC7A10</name>
</gene>
<evidence type="ECO:0000256" key="6">
    <source>
        <dbReference type="SAM" id="Phobius"/>
    </source>
</evidence>
<dbReference type="GO" id="GO:0005886">
    <property type="term" value="C:plasma membrane"/>
    <property type="evidence" value="ECO:0007669"/>
    <property type="project" value="Ensembl"/>
</dbReference>
<name>A0A8I5NP15_PAPAN</name>
<comment type="subcellular location">
    <subcellularLocation>
        <location evidence="1">Membrane</location>
        <topology evidence="1">Multi-pass membrane protein</topology>
    </subcellularLocation>
</comment>
<evidence type="ECO:0000256" key="3">
    <source>
        <dbReference type="ARBA" id="ARBA00022989"/>
    </source>
</evidence>
<feature type="transmembrane region" description="Helical" evidence="6">
    <location>
        <begin position="614"/>
        <end position="633"/>
    </location>
</feature>
<feature type="transmembrane region" description="Helical" evidence="6">
    <location>
        <begin position="40"/>
        <end position="60"/>
    </location>
</feature>
<dbReference type="PANTHER" id="PTHR11785:SF73">
    <property type="entry name" value="ASC-TYPE AMINO ACID TRANSPORTER 1"/>
    <property type="match status" value="1"/>
</dbReference>
<feature type="transmembrane region" description="Helical" evidence="6">
    <location>
        <begin position="269"/>
        <end position="288"/>
    </location>
</feature>
<dbReference type="InterPro" id="IPR050598">
    <property type="entry name" value="AminoAcid_Transporter"/>
</dbReference>
<feature type="region of interest" description="Disordered" evidence="5">
    <location>
        <begin position="1"/>
        <end position="28"/>
    </location>
</feature>
<dbReference type="GO" id="GO:0060094">
    <property type="term" value="P:positive regulation of synaptic transmission, glycinergic"/>
    <property type="evidence" value="ECO:0007669"/>
    <property type="project" value="Ensembl"/>
</dbReference>
<keyword evidence="8" id="KW-1185">Reference proteome</keyword>
<feature type="transmembrane region" description="Helical" evidence="6">
    <location>
        <begin position="587"/>
        <end position="608"/>
    </location>
</feature>
<feature type="transmembrane region" description="Helical" evidence="6">
    <location>
        <begin position="308"/>
        <end position="329"/>
    </location>
</feature>
<sequence length="687" mass="74282">MAGHTQQPSEHGNPSPAPSRSPVPGPVPGASERVALKKEIGLLSACTIIIGNIIGSGIFISPKGVLEHSGSVGLALFVWVLGGGVTALGSLCYAELGVAIPKSGGDYAYVTEIFGGLAGFLLLWSAFLIMYPTSLAVISMTFSNYVLQPVFPNCIPPTTASRVLSMACLSKCPPWAAVPRSAASLAPPCPEWEDRGVRFPFGSGVLAFQLLEGMPFSGHLGWTWPWSNVKGPGLSAHPPLPSAVLLTWVNSSSVRWATRIQDIFTGGKLLALSLIIGMGLLQIFQGHFEELRPSNAFAFWMTPSVGHLALAFLQGSFAFSGWNFLNYVTEEMVDARKNLPRAIFISIPLVTFVYTFTNIAYFTAMSPQELLSSNAVAVVSGPLLGPWLLPRPLPRPHTQPLSCAHPDLWGEAAGLLFLGHARLRGSVNLRRHQWLPVHLLQAMLLWSPRGAPAQPAGHDPRQTLHPHPRPPRLCKLGDLGQAGCGGRATRQCRTFRVMAGVSHSGVGVWGGARAHPVGVTGGRLGAGRQSQVLSQCGATAIIMLVGDTYTLINYVSFINYLCYGVTILGLLLLRWRRPALHRPIKVNLLIPVAYLVFWAFLLVFSFISEPMVCGVGIIIILTGVPIFFLGVYWRSKPKCVHRLTESMTRWGQELCFVVYPQDAPEEEENSPCPPSLLAATDKPLKPQ</sequence>
<evidence type="ECO:0000256" key="4">
    <source>
        <dbReference type="ARBA" id="ARBA00023136"/>
    </source>
</evidence>
<feature type="compositionally biased region" description="Polar residues" evidence="5">
    <location>
        <begin position="1"/>
        <end position="12"/>
    </location>
</feature>
<feature type="transmembrane region" description="Helical" evidence="6">
    <location>
        <begin position="341"/>
        <end position="364"/>
    </location>
</feature>
<feature type="transmembrane region" description="Helical" evidence="6">
    <location>
        <begin position="72"/>
        <end position="96"/>
    </location>
</feature>
<dbReference type="GO" id="GO:0042941">
    <property type="term" value="P:D-alanine transmembrane transport"/>
    <property type="evidence" value="ECO:0007669"/>
    <property type="project" value="Ensembl"/>
</dbReference>
<dbReference type="GO" id="GO:0015179">
    <property type="term" value="F:L-amino acid transmembrane transporter activity"/>
    <property type="evidence" value="ECO:0007669"/>
    <property type="project" value="TreeGrafter"/>
</dbReference>
<evidence type="ECO:0000256" key="2">
    <source>
        <dbReference type="ARBA" id="ARBA00022692"/>
    </source>
</evidence>
<keyword evidence="2 6" id="KW-0812">Transmembrane</keyword>
<dbReference type="Proteomes" id="UP000028761">
    <property type="component" value="Chromosome 20"/>
</dbReference>
<protein>
    <submittedName>
        <fullName evidence="7">Solute carrier family 7 member 10</fullName>
    </submittedName>
</protein>
<dbReference type="GO" id="GO:0015816">
    <property type="term" value="P:glycine transport"/>
    <property type="evidence" value="ECO:0007669"/>
    <property type="project" value="Ensembl"/>
</dbReference>
<dbReference type="Pfam" id="PF13520">
    <property type="entry name" value="AA_permease_2"/>
    <property type="match status" value="2"/>
</dbReference>
<dbReference type="PANTHER" id="PTHR11785">
    <property type="entry name" value="AMINO ACID TRANSPORTER"/>
    <property type="match status" value="1"/>
</dbReference>
<evidence type="ECO:0000313" key="8">
    <source>
        <dbReference type="Proteomes" id="UP000028761"/>
    </source>
</evidence>
<feature type="region of interest" description="Disordered" evidence="5">
    <location>
        <begin position="664"/>
        <end position="687"/>
    </location>
</feature>
<feature type="transmembrane region" description="Helical" evidence="6">
    <location>
        <begin position="108"/>
        <end position="131"/>
    </location>
</feature>
<organism evidence="7 8">
    <name type="scientific">Papio anubis</name>
    <name type="common">Olive baboon</name>
    <dbReference type="NCBI Taxonomy" id="9555"/>
    <lineage>
        <taxon>Eukaryota</taxon>
        <taxon>Metazoa</taxon>
        <taxon>Chordata</taxon>
        <taxon>Craniata</taxon>
        <taxon>Vertebrata</taxon>
        <taxon>Euteleostomi</taxon>
        <taxon>Mammalia</taxon>
        <taxon>Eutheria</taxon>
        <taxon>Euarchontoglires</taxon>
        <taxon>Primates</taxon>
        <taxon>Haplorrhini</taxon>
        <taxon>Catarrhini</taxon>
        <taxon>Cercopithecidae</taxon>
        <taxon>Cercopithecinae</taxon>
        <taxon>Papio</taxon>
    </lineage>
</organism>
<dbReference type="GO" id="GO:0042942">
    <property type="term" value="P:D-serine transmembrane transport"/>
    <property type="evidence" value="ECO:0007669"/>
    <property type="project" value="Ensembl"/>
</dbReference>
<dbReference type="Ensembl" id="ENSPANT00000074948.1">
    <property type="protein sequence ID" value="ENSPANP00000055197.1"/>
    <property type="gene ID" value="ENSPANG00000005447.3"/>
</dbReference>